<feature type="domain" description="AMP-dependent synthetase/ligase" evidence="1">
    <location>
        <begin position="7"/>
        <end position="361"/>
    </location>
</feature>
<dbReference type="Gene3D" id="3.30.300.30">
    <property type="match status" value="1"/>
</dbReference>
<gene>
    <name evidence="3" type="primary">fadD_5</name>
    <name evidence="3" type="ORF">SAMEA1982600_04110</name>
</gene>
<dbReference type="PROSITE" id="PS00455">
    <property type="entry name" value="AMP_BINDING"/>
    <property type="match status" value="1"/>
</dbReference>
<sequence length="501" mass="53926">MYPIDFFFRAAQRHPGRIALSGPQGSLRYAELAAQVRALAAALQALDPEPQSRIALCAGNTAEHILALLAVLASGKIWVPLNYRSTEREIGRILDATQPSIIIGDESGLPLLGPPAAGRVHLHDAPGSPTLASLLHRHAGQQPARHDLSRDATQAIKFTGGTTGLPKGVMQPYRAWNAGIVNQIAHWKLTCEDRYVVCAPITHGTGTYLLPVLAQGGTHLLLDGSGPAAVTQAFRERGGTMSFMPPTLIYMLMAQEGVSRADFPRLRNLIYGGAPMPPELIDRARAFFGPVLGTTYGQTEAPQIVTVLPPGELEDPANRGSVGRCTWYSELAIKAPDGHLLPAGEMGEVVVRGDLVMTGYWRLPDKTAETLVDGWLHTGDVGLVDERGFLFLKDRLRDVIITGGFNVYPVDVENALSSHPAVYECAVFGLPDEKWGEAVHAAVQFHPGCSADAQALQEHVRGLLGPVQTPKHIHVHQSLPKSSVGKVLKNAVRETALKEIA</sequence>
<dbReference type="InterPro" id="IPR042099">
    <property type="entry name" value="ANL_N_sf"/>
</dbReference>
<dbReference type="PANTHER" id="PTHR43767:SF7">
    <property type="entry name" value="MEDIUM_LONG-CHAIN-FATTY-ACID--COA LIGASE FADD8"/>
    <property type="match status" value="1"/>
</dbReference>
<dbReference type="Gene3D" id="3.40.50.12780">
    <property type="entry name" value="N-terminal domain of ligase-like"/>
    <property type="match status" value="1"/>
</dbReference>
<proteinExistence type="predicted"/>
<dbReference type="InterPro" id="IPR000873">
    <property type="entry name" value="AMP-dep_synth/lig_dom"/>
</dbReference>
<dbReference type="PANTHER" id="PTHR43767">
    <property type="entry name" value="LONG-CHAIN-FATTY-ACID--COA LIGASE"/>
    <property type="match status" value="1"/>
</dbReference>
<evidence type="ECO:0000313" key="3">
    <source>
        <dbReference type="EMBL" id="SAI49964.1"/>
    </source>
</evidence>
<dbReference type="EC" id="6.2.1.3" evidence="3"/>
<dbReference type="Pfam" id="PF13193">
    <property type="entry name" value="AMP-binding_C"/>
    <property type="match status" value="1"/>
</dbReference>
<dbReference type="Proteomes" id="UP000077037">
    <property type="component" value="Unassembled WGS sequence"/>
</dbReference>
<dbReference type="InterPro" id="IPR050237">
    <property type="entry name" value="ATP-dep_AMP-bd_enzyme"/>
</dbReference>
<feature type="domain" description="AMP-binding enzyme C-terminal" evidence="2">
    <location>
        <begin position="412"/>
        <end position="486"/>
    </location>
</feature>
<evidence type="ECO:0000313" key="4">
    <source>
        <dbReference type="Proteomes" id="UP000077037"/>
    </source>
</evidence>
<keyword evidence="3" id="KW-0436">Ligase</keyword>
<dbReference type="InterPro" id="IPR020845">
    <property type="entry name" value="AMP-binding_CS"/>
</dbReference>
<dbReference type="SUPFAM" id="SSF56801">
    <property type="entry name" value="Acetyl-CoA synthetase-like"/>
    <property type="match status" value="1"/>
</dbReference>
<dbReference type="InterPro" id="IPR045851">
    <property type="entry name" value="AMP-bd_C_sf"/>
</dbReference>
<organism evidence="3 4">
    <name type="scientific">Bordetella ansorpii</name>
    <dbReference type="NCBI Taxonomy" id="288768"/>
    <lineage>
        <taxon>Bacteria</taxon>
        <taxon>Pseudomonadati</taxon>
        <taxon>Pseudomonadota</taxon>
        <taxon>Betaproteobacteria</taxon>
        <taxon>Burkholderiales</taxon>
        <taxon>Alcaligenaceae</taxon>
        <taxon>Bordetella</taxon>
    </lineage>
</organism>
<dbReference type="InterPro" id="IPR025110">
    <property type="entry name" value="AMP-bd_C"/>
</dbReference>
<dbReference type="EMBL" id="FKBS01000025">
    <property type="protein sequence ID" value="SAI49964.1"/>
    <property type="molecule type" value="Genomic_DNA"/>
</dbReference>
<reference evidence="3 4" key="1">
    <citation type="submission" date="2016-03" db="EMBL/GenBank/DDBJ databases">
        <authorList>
            <consortium name="Pathogen Informatics"/>
        </authorList>
    </citation>
    <scope>NUCLEOTIDE SEQUENCE [LARGE SCALE GENOMIC DNA]</scope>
    <source>
        <strain evidence="3 4">NCTC13364</strain>
    </source>
</reference>
<dbReference type="RefSeq" id="WP_066418161.1">
    <property type="nucleotide sequence ID" value="NZ_FKBS01000025.1"/>
</dbReference>
<name>A0A157QWN4_9BORD</name>
<dbReference type="Pfam" id="PF00501">
    <property type="entry name" value="AMP-binding"/>
    <property type="match status" value="1"/>
</dbReference>
<protein>
    <submittedName>
        <fullName evidence="3">Long-chain-fatty-acid--CoA ligase</fullName>
        <ecNumber evidence="3">6.2.1.-</ecNumber>
        <ecNumber evidence="3">6.2.1.3</ecNumber>
    </submittedName>
</protein>
<dbReference type="GO" id="GO:0004467">
    <property type="term" value="F:long-chain fatty acid-CoA ligase activity"/>
    <property type="evidence" value="ECO:0007669"/>
    <property type="project" value="UniProtKB-EC"/>
</dbReference>
<dbReference type="EC" id="6.2.1.-" evidence="3"/>
<evidence type="ECO:0000259" key="2">
    <source>
        <dbReference type="Pfam" id="PF13193"/>
    </source>
</evidence>
<dbReference type="OrthoDB" id="9766486at2"/>
<accession>A0A157QWN4</accession>
<dbReference type="AlphaFoldDB" id="A0A157QWN4"/>
<evidence type="ECO:0000259" key="1">
    <source>
        <dbReference type="Pfam" id="PF00501"/>
    </source>
</evidence>